<comment type="caution">
    <text evidence="7">The sequence shown here is derived from an EMBL/GenBank/DDBJ whole genome shotgun (WGS) entry which is preliminary data.</text>
</comment>
<evidence type="ECO:0000256" key="2">
    <source>
        <dbReference type="ARBA" id="ARBA00022833"/>
    </source>
</evidence>
<evidence type="ECO:0000259" key="6">
    <source>
        <dbReference type="PROSITE" id="PS50089"/>
    </source>
</evidence>
<evidence type="ECO:0000256" key="4">
    <source>
        <dbReference type="SAM" id="Coils"/>
    </source>
</evidence>
<dbReference type="Proteomes" id="UP001620645">
    <property type="component" value="Unassembled WGS sequence"/>
</dbReference>
<proteinExistence type="predicted"/>
<reference evidence="7 8" key="1">
    <citation type="submission" date="2024-10" db="EMBL/GenBank/DDBJ databases">
        <authorList>
            <person name="Kim D."/>
        </authorList>
    </citation>
    <scope>NUCLEOTIDE SEQUENCE [LARGE SCALE GENOMIC DNA]</scope>
    <source>
        <strain evidence="7">Taebaek</strain>
    </source>
</reference>
<evidence type="ECO:0000256" key="1">
    <source>
        <dbReference type="ARBA" id="ARBA00022771"/>
    </source>
</evidence>
<keyword evidence="2" id="KW-0862">Zinc</keyword>
<evidence type="ECO:0000256" key="3">
    <source>
        <dbReference type="PROSITE-ProRule" id="PRU00175"/>
    </source>
</evidence>
<keyword evidence="8" id="KW-1185">Reference proteome</keyword>
<sequence>MGSSNTKIKKCGQIEDAEQIRIDSAPLHCPICLGIFRKAPEVLPCGHSHCNDCLRRVESYARRDSPSRDSQISIECSLCRARCPLNRQRTKNYAIEAIIESLSTINEADDPTNEIIAGKNIAIKRLEQNERELEGRIRELEAKVERTTRTALLVFGLAIAYFGLRVILWVTQSGVTI</sequence>
<dbReference type="EMBL" id="JBICCN010000026">
    <property type="protein sequence ID" value="KAL3102051.1"/>
    <property type="molecule type" value="Genomic_DNA"/>
</dbReference>
<evidence type="ECO:0000313" key="7">
    <source>
        <dbReference type="EMBL" id="KAL3102051.1"/>
    </source>
</evidence>
<name>A0ABD2KGL2_HETSC</name>
<dbReference type="PANTHER" id="PTHR25462">
    <property type="entry name" value="BONUS, ISOFORM C-RELATED"/>
    <property type="match status" value="1"/>
</dbReference>
<dbReference type="SUPFAM" id="SSF57850">
    <property type="entry name" value="RING/U-box"/>
    <property type="match status" value="1"/>
</dbReference>
<feature type="transmembrane region" description="Helical" evidence="5">
    <location>
        <begin position="151"/>
        <end position="171"/>
    </location>
</feature>
<feature type="domain" description="RING-type" evidence="6">
    <location>
        <begin position="29"/>
        <end position="80"/>
    </location>
</feature>
<protein>
    <recommendedName>
        <fullName evidence="6">RING-type domain-containing protein</fullName>
    </recommendedName>
</protein>
<dbReference type="SMART" id="SM00184">
    <property type="entry name" value="RING"/>
    <property type="match status" value="1"/>
</dbReference>
<evidence type="ECO:0000256" key="5">
    <source>
        <dbReference type="SAM" id="Phobius"/>
    </source>
</evidence>
<dbReference type="Pfam" id="PF13923">
    <property type="entry name" value="zf-C3HC4_2"/>
    <property type="match status" value="1"/>
</dbReference>
<dbReference type="GO" id="GO:0008270">
    <property type="term" value="F:zinc ion binding"/>
    <property type="evidence" value="ECO:0007669"/>
    <property type="project" value="UniProtKB-KW"/>
</dbReference>
<dbReference type="AlphaFoldDB" id="A0ABD2KGL2"/>
<keyword evidence="4" id="KW-0175">Coiled coil</keyword>
<dbReference type="InterPro" id="IPR001841">
    <property type="entry name" value="Znf_RING"/>
</dbReference>
<gene>
    <name evidence="7" type="ORF">niasHS_003460</name>
</gene>
<dbReference type="PROSITE" id="PS50089">
    <property type="entry name" value="ZF_RING_2"/>
    <property type="match status" value="1"/>
</dbReference>
<keyword evidence="5" id="KW-1133">Transmembrane helix</keyword>
<evidence type="ECO:0000313" key="8">
    <source>
        <dbReference type="Proteomes" id="UP001620645"/>
    </source>
</evidence>
<keyword evidence="5" id="KW-0812">Transmembrane</keyword>
<keyword evidence="5" id="KW-0472">Membrane</keyword>
<dbReference type="Gene3D" id="3.30.40.10">
    <property type="entry name" value="Zinc/RING finger domain, C3HC4 (zinc finger)"/>
    <property type="match status" value="1"/>
</dbReference>
<organism evidence="7 8">
    <name type="scientific">Heterodera schachtii</name>
    <name type="common">Sugarbeet cyst nematode worm</name>
    <name type="synonym">Tylenchus schachtii</name>
    <dbReference type="NCBI Taxonomy" id="97005"/>
    <lineage>
        <taxon>Eukaryota</taxon>
        <taxon>Metazoa</taxon>
        <taxon>Ecdysozoa</taxon>
        <taxon>Nematoda</taxon>
        <taxon>Chromadorea</taxon>
        <taxon>Rhabditida</taxon>
        <taxon>Tylenchina</taxon>
        <taxon>Tylenchomorpha</taxon>
        <taxon>Tylenchoidea</taxon>
        <taxon>Heteroderidae</taxon>
        <taxon>Heteroderinae</taxon>
        <taxon>Heterodera</taxon>
    </lineage>
</organism>
<accession>A0ABD2KGL2</accession>
<dbReference type="InterPro" id="IPR013083">
    <property type="entry name" value="Znf_RING/FYVE/PHD"/>
</dbReference>
<keyword evidence="1 3" id="KW-0863">Zinc-finger</keyword>
<dbReference type="InterPro" id="IPR047153">
    <property type="entry name" value="TRIM45/56/19-like"/>
</dbReference>
<feature type="coiled-coil region" evidence="4">
    <location>
        <begin position="116"/>
        <end position="150"/>
    </location>
</feature>
<keyword evidence="1 3" id="KW-0479">Metal-binding</keyword>
<dbReference type="PANTHER" id="PTHR25462:SF296">
    <property type="entry name" value="MEIOTIC P26, ISOFORM F"/>
    <property type="match status" value="1"/>
</dbReference>